<dbReference type="PANTHER" id="PTHR37957:SF1">
    <property type="entry name" value="PHYTASE-LIKE DOMAIN-CONTAINING PROTEIN"/>
    <property type="match status" value="1"/>
</dbReference>
<proteinExistence type="predicted"/>
<dbReference type="InterPro" id="IPR027372">
    <property type="entry name" value="Phytase-like_dom"/>
</dbReference>
<organism evidence="2 3">
    <name type="scientific">Psychroflexus halocasei</name>
    <dbReference type="NCBI Taxonomy" id="908615"/>
    <lineage>
        <taxon>Bacteria</taxon>
        <taxon>Pseudomonadati</taxon>
        <taxon>Bacteroidota</taxon>
        <taxon>Flavobacteriia</taxon>
        <taxon>Flavobacteriales</taxon>
        <taxon>Flavobacteriaceae</taxon>
        <taxon>Psychroflexus</taxon>
    </lineage>
</organism>
<protein>
    <submittedName>
        <fullName evidence="2">Uncharacterized conserved protein</fullName>
    </submittedName>
</protein>
<dbReference type="STRING" id="908615.SAMN05421540_103128"/>
<gene>
    <name evidence="2" type="ORF">SAMN05421540_103128</name>
</gene>
<dbReference type="AlphaFoldDB" id="A0A1H3YF46"/>
<dbReference type="EMBL" id="FNQF01000003">
    <property type="protein sequence ID" value="SEA10230.1"/>
    <property type="molecule type" value="Genomic_DNA"/>
</dbReference>
<feature type="domain" description="Phytase-like" evidence="1">
    <location>
        <begin position="51"/>
        <end position="349"/>
    </location>
</feature>
<dbReference type="Proteomes" id="UP000198820">
    <property type="component" value="Unassembled WGS sequence"/>
</dbReference>
<dbReference type="Pfam" id="PF13449">
    <property type="entry name" value="Phytase-like"/>
    <property type="match status" value="1"/>
</dbReference>
<accession>A0A1H3YF46</accession>
<dbReference type="PROSITE" id="PS51257">
    <property type="entry name" value="PROKAR_LIPOPROTEIN"/>
    <property type="match status" value="1"/>
</dbReference>
<reference evidence="2 3" key="1">
    <citation type="submission" date="2016-10" db="EMBL/GenBank/DDBJ databases">
        <authorList>
            <person name="de Groot N.N."/>
        </authorList>
    </citation>
    <scope>NUCLEOTIDE SEQUENCE [LARGE SCALE GENOMIC DNA]</scope>
    <source>
        <strain evidence="2 3">DSM 23581</strain>
    </source>
</reference>
<evidence type="ECO:0000259" key="1">
    <source>
        <dbReference type="Pfam" id="PF13449"/>
    </source>
</evidence>
<name>A0A1H3YF46_9FLAO</name>
<dbReference type="RefSeq" id="WP_093240575.1">
    <property type="nucleotide sequence ID" value="NZ_FNQF01000003.1"/>
</dbReference>
<evidence type="ECO:0000313" key="3">
    <source>
        <dbReference type="Proteomes" id="UP000198820"/>
    </source>
</evidence>
<evidence type="ECO:0000313" key="2">
    <source>
        <dbReference type="EMBL" id="SEA10230.1"/>
    </source>
</evidence>
<sequence>MTHFYSKALLLLFFISLVGCQSYRVKEQNNDIISFIDETTVFESEIEKFPDFGGISSIEYLRDDSYIMVCDAPSNPRIYKAEIKINQDQISSFEILEKIEIEIPEEHQDKAFDLESMRYDQVNNVYYIGSEGRISEDKEGFIMVLDADFKIENIYNSLNHFTIENSRNNGLFEGLSTDLSHEGFWFVNELPLKSDGREPGLFNSYSPIRMNYFDLEKEKITKQFAVDLGRISKIPFLPFKVNGVTDILQLNENQFLFLERAYSAGHANKGNNVRIFMIDISQATDVLDIESLKTYKKEIQLVDKKLIFDFKSVKNKLTDKIIDNIEGITFGPKLPNGQQSLLLMSDDNFSSFSDQINQVILLKLNL</sequence>
<dbReference type="PANTHER" id="PTHR37957">
    <property type="entry name" value="BLR7070 PROTEIN"/>
    <property type="match status" value="1"/>
</dbReference>
<keyword evidence="3" id="KW-1185">Reference proteome</keyword>